<reference evidence="2" key="1">
    <citation type="submission" date="2020-03" db="EMBL/GenBank/DDBJ databases">
        <authorList>
            <person name="Shneider M.M."/>
            <person name="Evseev P.V."/>
            <person name="Korzhenkov A.A."/>
            <person name="Toschakov S.V."/>
            <person name="Vo T."/>
            <person name="Ignatov A.N."/>
            <person name="Miroshnikov K.A."/>
        </authorList>
    </citation>
    <scope>NUCLEOTIDE SEQUENCE [LARGE SCALE GENOMIC DNA]</scope>
</reference>
<feature type="compositionally biased region" description="Polar residues" evidence="1">
    <location>
        <begin position="438"/>
        <end position="455"/>
    </location>
</feature>
<evidence type="ECO:0000256" key="1">
    <source>
        <dbReference type="SAM" id="MobiDB-lite"/>
    </source>
</evidence>
<accession>A0A6H0X5R4</accession>
<name>A0A6H0X5R4_9CAUD</name>
<gene>
    <name evidence="2" type="ORF">PPDBI_00047</name>
</gene>
<evidence type="ECO:0000313" key="2">
    <source>
        <dbReference type="EMBL" id="QIW89406.1"/>
    </source>
</evidence>
<sequence>MLSKEDIAELHKRTYAARAVMGGCIQDPMWANHAEISKITLKLWRRLLDDWLATHPSLPAVQGLSDEAIRKIALNYCIFEIKDRPHYDILRYEIEEDFFNFCHALLTHANGAATVAEPSDEEKAIEDAPLSESGKRVVANAMARWHLACLLNAWRSGNGLKEAAMAAFEWARENNVKEVLALNKGVVKVQAAQQQAVVRPYSDDEHTLMCAAENLRSVERNSDAAFRLASKLDDMRKHLAAQQQAEPVGDELPQLPSPIREAWGNSNDPLFDVYGAEQMREYGRACQFISPYAVYWRRIQGLLREIDPKWGERGEFGIKPIEQVCMAISDLAAQSGQRAGVAETWERFAAWLVDHCEGQVITEEFLHAELLKMLATELFPSIRGADIPATMRHDAGAYARCDYCGRYSDNPKSLSSDAWPCDCGKLHGWSGSFKKPTAESQWSAAAPTQQQERSE</sequence>
<dbReference type="EMBL" id="MT210154">
    <property type="protein sequence ID" value="QIW89406.1"/>
    <property type="molecule type" value="Genomic_DNA"/>
</dbReference>
<proteinExistence type="predicted"/>
<organism evidence="2">
    <name type="scientific">Xanthomonas phage PPDBI</name>
    <dbReference type="NCBI Taxonomy" id="2723911"/>
    <lineage>
        <taxon>Viruses</taxon>
        <taxon>Duplodnaviria</taxon>
        <taxon>Heunggongvirae</taxon>
        <taxon>Uroviricota</taxon>
        <taxon>Caudoviricetes</taxon>
    </lineage>
</organism>
<protein>
    <submittedName>
        <fullName evidence="2">Uncharacterized protein</fullName>
    </submittedName>
</protein>
<feature type="region of interest" description="Disordered" evidence="1">
    <location>
        <begin position="435"/>
        <end position="455"/>
    </location>
</feature>